<feature type="transmembrane region" description="Helical" evidence="8">
    <location>
        <begin position="98"/>
        <end position="116"/>
    </location>
</feature>
<dbReference type="KEGG" id="vsp:VS_1794"/>
<organism evidence="9 10">
    <name type="scientific">Vibrio atlanticus (strain LGP32)</name>
    <name type="common">Vibrio splendidus (strain Mel32)</name>
    <dbReference type="NCBI Taxonomy" id="575788"/>
    <lineage>
        <taxon>Bacteria</taxon>
        <taxon>Pseudomonadati</taxon>
        <taxon>Pseudomonadota</taxon>
        <taxon>Gammaproteobacteria</taxon>
        <taxon>Vibrionales</taxon>
        <taxon>Vibrionaceae</taxon>
        <taxon>Vibrio</taxon>
    </lineage>
</organism>
<dbReference type="InterPro" id="IPR006507">
    <property type="entry name" value="UPF0283"/>
</dbReference>
<proteinExistence type="inferred from homology"/>
<dbReference type="HOGENOM" id="CLU_057693_2_0_6"/>
<name>B7VPM8_VIBA3</name>
<comment type="similarity">
    <text evidence="2">Belongs to the UPF0283 family.</text>
</comment>
<evidence type="ECO:0000256" key="6">
    <source>
        <dbReference type="ARBA" id="ARBA00022989"/>
    </source>
</evidence>
<sequence length="375" mass="41147">MSASESRQGFRVSHWRQVEVIEVIKMSELKTKQVFDEPLKTSFDEQDKSEVGPDLGAQQLFTEQEKFVPVAPQVEAELDGEAEQQLEQVIRPSKKKKWFGTGLLVAFSGLVGWQAIDSVITAIQTADWLALGWTGFIAAIASLGLGAIGKELWKLRSLKDHFSVQEQSEELLQSQSVGKGKAFCENIAKQAGIIAESPAYDKWRNSINPAHSDAEVLDMYDALVVSQQDKVATQIVTKFSTESAALVAVSPLAAADMLLVAWRNFTMIDKLADVYGIELGYWSRIKLFKLVLINMAAAGASELAIDASMDLVSMDLAGKVSARAGQGLGVGILTARLGLKAMTLLRPMPWHSERKVKLSDLRKAVLSEIKRITLK</sequence>
<evidence type="ECO:0000313" key="9">
    <source>
        <dbReference type="EMBL" id="CAV18978.1"/>
    </source>
</evidence>
<dbReference type="InterPro" id="IPR021147">
    <property type="entry name" value="DUF697"/>
</dbReference>
<comment type="subcellular location">
    <subcellularLocation>
        <location evidence="1">Cell inner membrane</location>
        <topology evidence="1">Multi-pass membrane protein</topology>
    </subcellularLocation>
</comment>
<keyword evidence="6 8" id="KW-1133">Transmembrane helix</keyword>
<evidence type="ECO:0000256" key="7">
    <source>
        <dbReference type="ARBA" id="ARBA00023136"/>
    </source>
</evidence>
<evidence type="ECO:0000256" key="8">
    <source>
        <dbReference type="SAM" id="Phobius"/>
    </source>
</evidence>
<keyword evidence="5 8" id="KW-0812">Transmembrane</keyword>
<keyword evidence="4" id="KW-0997">Cell inner membrane</keyword>
<accession>B7VPM8</accession>
<evidence type="ECO:0000256" key="4">
    <source>
        <dbReference type="ARBA" id="ARBA00022519"/>
    </source>
</evidence>
<dbReference type="Pfam" id="PF05128">
    <property type="entry name" value="DUF697"/>
    <property type="match status" value="1"/>
</dbReference>
<evidence type="ECO:0000313" key="10">
    <source>
        <dbReference type="Proteomes" id="UP000009100"/>
    </source>
</evidence>
<dbReference type="PANTHER" id="PTHR39342">
    <property type="entry name" value="UPF0283 MEMBRANE PROTEIN YCJF"/>
    <property type="match status" value="1"/>
</dbReference>
<keyword evidence="3" id="KW-1003">Cell membrane</keyword>
<dbReference type="eggNOG" id="COG3768">
    <property type="taxonomic scope" value="Bacteria"/>
</dbReference>
<feature type="transmembrane region" description="Helical" evidence="8">
    <location>
        <begin position="128"/>
        <end position="149"/>
    </location>
</feature>
<keyword evidence="7 8" id="KW-0472">Membrane</keyword>
<dbReference type="PANTHER" id="PTHR39342:SF1">
    <property type="entry name" value="UPF0283 MEMBRANE PROTEIN YCJF"/>
    <property type="match status" value="1"/>
</dbReference>
<dbReference type="EMBL" id="FM954972">
    <property type="protein sequence ID" value="CAV18978.1"/>
    <property type="molecule type" value="Genomic_DNA"/>
</dbReference>
<evidence type="ECO:0000256" key="5">
    <source>
        <dbReference type="ARBA" id="ARBA00022692"/>
    </source>
</evidence>
<evidence type="ECO:0000256" key="2">
    <source>
        <dbReference type="ARBA" id="ARBA00008255"/>
    </source>
</evidence>
<dbReference type="NCBIfam" id="TIGR01620">
    <property type="entry name" value="hyp_HI0043"/>
    <property type="match status" value="1"/>
</dbReference>
<protein>
    <submittedName>
        <fullName evidence="9">Hypothetical membrane protein</fullName>
    </submittedName>
</protein>
<dbReference type="AlphaFoldDB" id="B7VPM8"/>
<reference evidence="9 10" key="1">
    <citation type="submission" date="2009-02" db="EMBL/GenBank/DDBJ databases">
        <title>Vibrio splendidus str. LGP32 complete genome.</title>
        <authorList>
            <person name="Mazel D."/>
            <person name="Le Roux F."/>
        </authorList>
    </citation>
    <scope>NUCLEOTIDE SEQUENCE [LARGE SCALE GENOMIC DNA]</scope>
    <source>
        <strain evidence="9 10">LGP32</strain>
    </source>
</reference>
<dbReference type="Proteomes" id="UP000009100">
    <property type="component" value="Chromosome 1"/>
</dbReference>
<evidence type="ECO:0000256" key="3">
    <source>
        <dbReference type="ARBA" id="ARBA00022475"/>
    </source>
</evidence>
<gene>
    <name evidence="9" type="ordered locus">VS_1794</name>
</gene>
<dbReference type="GO" id="GO:0005886">
    <property type="term" value="C:plasma membrane"/>
    <property type="evidence" value="ECO:0007669"/>
    <property type="project" value="UniProtKB-SubCell"/>
</dbReference>
<dbReference type="STRING" id="575788.VS_1794"/>
<evidence type="ECO:0000256" key="1">
    <source>
        <dbReference type="ARBA" id="ARBA00004429"/>
    </source>
</evidence>